<organism evidence="2 3">
    <name type="scientific">Kribbella pratensis</name>
    <dbReference type="NCBI Taxonomy" id="2512112"/>
    <lineage>
        <taxon>Bacteria</taxon>
        <taxon>Bacillati</taxon>
        <taxon>Actinomycetota</taxon>
        <taxon>Actinomycetes</taxon>
        <taxon>Propionibacteriales</taxon>
        <taxon>Kribbellaceae</taxon>
        <taxon>Kribbella</taxon>
    </lineage>
</organism>
<feature type="domain" description="Methyltransferase" evidence="1">
    <location>
        <begin position="50"/>
        <end position="138"/>
    </location>
</feature>
<sequence>MTDRLSRLARSWDEAAGGYEAYFVPRFAPWVQAAVDAVRELPDGPVVVPCCGTFPELDLLAPRFPDRRIIGVDLSAEMVRLARRRAGERPMVEVVQGDASRLDPAWSPAAVVSVFGLQQLPDPVTAIRSWYDVLRTDGRLRVLYWPEVIEETGPFELLDKVIGAERDRSWEDALLPALDGAVIERDELISYPMTHPDAATYFDAANHAGPLRALALARGDDYVADLRERYVAAAPAGEWTHRPRARLIAVRKPRSRAGAARPTS</sequence>
<protein>
    <submittedName>
        <fullName evidence="2">Methyltransferase family protein</fullName>
    </submittedName>
</protein>
<dbReference type="Proteomes" id="UP000295060">
    <property type="component" value="Unassembled WGS sequence"/>
</dbReference>
<dbReference type="PANTHER" id="PTHR43591">
    <property type="entry name" value="METHYLTRANSFERASE"/>
    <property type="match status" value="1"/>
</dbReference>
<evidence type="ECO:0000313" key="2">
    <source>
        <dbReference type="EMBL" id="TDW86827.1"/>
    </source>
</evidence>
<evidence type="ECO:0000313" key="3">
    <source>
        <dbReference type="Proteomes" id="UP000295060"/>
    </source>
</evidence>
<dbReference type="Gene3D" id="3.40.50.150">
    <property type="entry name" value="Vaccinia Virus protein VP39"/>
    <property type="match status" value="1"/>
</dbReference>
<dbReference type="RefSeq" id="WP_134130935.1">
    <property type="nucleotide sequence ID" value="NZ_SODU01000003.1"/>
</dbReference>
<keyword evidence="2" id="KW-0808">Transferase</keyword>
<dbReference type="SUPFAM" id="SSF53335">
    <property type="entry name" value="S-adenosyl-L-methionine-dependent methyltransferases"/>
    <property type="match status" value="1"/>
</dbReference>
<proteinExistence type="predicted"/>
<comment type="caution">
    <text evidence="2">The sequence shown here is derived from an EMBL/GenBank/DDBJ whole genome shotgun (WGS) entry which is preliminary data.</text>
</comment>
<evidence type="ECO:0000259" key="1">
    <source>
        <dbReference type="Pfam" id="PF13649"/>
    </source>
</evidence>
<dbReference type="Pfam" id="PF13649">
    <property type="entry name" value="Methyltransf_25"/>
    <property type="match status" value="1"/>
</dbReference>
<dbReference type="GO" id="GO:0032259">
    <property type="term" value="P:methylation"/>
    <property type="evidence" value="ECO:0007669"/>
    <property type="project" value="UniProtKB-KW"/>
</dbReference>
<dbReference type="InterPro" id="IPR041698">
    <property type="entry name" value="Methyltransf_25"/>
</dbReference>
<dbReference type="PANTHER" id="PTHR43591:SF24">
    <property type="entry name" value="2-METHOXY-6-POLYPRENYL-1,4-BENZOQUINOL METHYLASE, MITOCHONDRIAL"/>
    <property type="match status" value="1"/>
</dbReference>
<dbReference type="CDD" id="cd02440">
    <property type="entry name" value="AdoMet_MTases"/>
    <property type="match status" value="1"/>
</dbReference>
<keyword evidence="2" id="KW-0489">Methyltransferase</keyword>
<keyword evidence="3" id="KW-1185">Reference proteome</keyword>
<accession>A0ABY2F8C1</accession>
<reference evidence="2 3" key="1">
    <citation type="submission" date="2019-03" db="EMBL/GenBank/DDBJ databases">
        <title>Genomic Encyclopedia of Type Strains, Phase III (KMG-III): the genomes of soil and plant-associated and newly described type strains.</title>
        <authorList>
            <person name="Whitman W."/>
        </authorList>
    </citation>
    <scope>NUCLEOTIDE SEQUENCE [LARGE SCALE GENOMIC DNA]</scope>
    <source>
        <strain evidence="2 3">VKMAc-2574</strain>
    </source>
</reference>
<gene>
    <name evidence="2" type="ORF">EV137_4896</name>
</gene>
<dbReference type="EMBL" id="SODU01000003">
    <property type="protein sequence ID" value="TDW86827.1"/>
    <property type="molecule type" value="Genomic_DNA"/>
</dbReference>
<dbReference type="GO" id="GO:0008168">
    <property type="term" value="F:methyltransferase activity"/>
    <property type="evidence" value="ECO:0007669"/>
    <property type="project" value="UniProtKB-KW"/>
</dbReference>
<name>A0ABY2F8C1_9ACTN</name>
<dbReference type="InterPro" id="IPR029063">
    <property type="entry name" value="SAM-dependent_MTases_sf"/>
</dbReference>